<organism evidence="1 2">
    <name type="scientific">Elysia crispata</name>
    <name type="common">lettuce slug</name>
    <dbReference type="NCBI Taxonomy" id="231223"/>
    <lineage>
        <taxon>Eukaryota</taxon>
        <taxon>Metazoa</taxon>
        <taxon>Spiralia</taxon>
        <taxon>Lophotrochozoa</taxon>
        <taxon>Mollusca</taxon>
        <taxon>Gastropoda</taxon>
        <taxon>Heterobranchia</taxon>
        <taxon>Euthyneura</taxon>
        <taxon>Panpulmonata</taxon>
        <taxon>Sacoglossa</taxon>
        <taxon>Placobranchoidea</taxon>
        <taxon>Plakobranchidae</taxon>
        <taxon>Elysia</taxon>
    </lineage>
</organism>
<evidence type="ECO:0000313" key="2">
    <source>
        <dbReference type="Proteomes" id="UP001283361"/>
    </source>
</evidence>
<name>A0AAE1AJR2_9GAST</name>
<dbReference type="Proteomes" id="UP001283361">
    <property type="component" value="Unassembled WGS sequence"/>
</dbReference>
<accession>A0AAE1AJR2</accession>
<sequence>KATSQLLLEPDWDSVLQIVDSIRMGDVQLIAVSAGSDRCCRLVPPSLGNVEAWHS</sequence>
<proteinExistence type="predicted"/>
<dbReference type="EMBL" id="JAWDGP010001704">
    <property type="protein sequence ID" value="KAK3789007.1"/>
    <property type="molecule type" value="Genomic_DNA"/>
</dbReference>
<feature type="non-terminal residue" evidence="1">
    <location>
        <position position="55"/>
    </location>
</feature>
<protein>
    <submittedName>
        <fullName evidence="1">Uncharacterized protein</fullName>
    </submittedName>
</protein>
<dbReference type="AlphaFoldDB" id="A0AAE1AJR2"/>
<evidence type="ECO:0000313" key="1">
    <source>
        <dbReference type="EMBL" id="KAK3789007.1"/>
    </source>
</evidence>
<gene>
    <name evidence="1" type="ORF">RRG08_059545</name>
</gene>
<comment type="caution">
    <text evidence="1">The sequence shown here is derived from an EMBL/GenBank/DDBJ whole genome shotgun (WGS) entry which is preliminary data.</text>
</comment>
<reference evidence="1" key="1">
    <citation type="journal article" date="2023" name="G3 (Bethesda)">
        <title>A reference genome for the long-term kleptoplast-retaining sea slug Elysia crispata morphotype clarki.</title>
        <authorList>
            <person name="Eastman K.E."/>
            <person name="Pendleton A.L."/>
            <person name="Shaikh M.A."/>
            <person name="Suttiyut T."/>
            <person name="Ogas R."/>
            <person name="Tomko P."/>
            <person name="Gavelis G."/>
            <person name="Widhalm J.R."/>
            <person name="Wisecaver J.H."/>
        </authorList>
    </citation>
    <scope>NUCLEOTIDE SEQUENCE</scope>
    <source>
        <strain evidence="1">ECLA1</strain>
    </source>
</reference>
<keyword evidence="2" id="KW-1185">Reference proteome</keyword>